<sequence length="363" mass="40469">MKTIEKQRYTVPSELTTGAMAGDLMPPQQDVQPTAFAFGDPEPVLNSQISDYLGVFADSNGLWYLPPVSLAGLAKTMYSNGTHGTALEFKQNQLLANWKDNPLIARQEIRPALKDFDVFDNAYFLAIRNFLGGINRYVRLPAINMRVGTDDNYFLLHSDGGFTEYAAADIIHLNGGDIRQGLYGVPTYFSGIQSILLGEAATLFRRKYYQNGAHTGYIMVTFDLDKNKANDIQQAITQSKGPGNHRSMYLNMASTIQGKPGYTKDRIQVIPVGDFGNKDEYDKIKSITQQDILNMHRVPAGLASIMAENAAGHGDLKNVREVYYDCETLPKQAIWQELNDQLPARAKIGFNEPRWLIDSRKGA</sequence>
<protein>
    <submittedName>
        <fullName evidence="1">Phage portal protein</fullName>
    </submittedName>
</protein>
<gene>
    <name evidence="1" type="ORF">I8J31_04630</name>
</gene>
<keyword evidence="2" id="KW-1185">Reference proteome</keyword>
<dbReference type="EMBL" id="JAEMNX010000003">
    <property type="protein sequence ID" value="MBJ7536962.1"/>
    <property type="molecule type" value="Genomic_DNA"/>
</dbReference>
<dbReference type="AlphaFoldDB" id="A0A934N0Q7"/>
<proteinExistence type="predicted"/>
<dbReference type="Proteomes" id="UP000628710">
    <property type="component" value="Unassembled WGS sequence"/>
</dbReference>
<organism evidence="1 2">
    <name type="scientific">Marinomonas transparens</name>
    <dbReference type="NCBI Taxonomy" id="2795388"/>
    <lineage>
        <taxon>Bacteria</taxon>
        <taxon>Pseudomonadati</taxon>
        <taxon>Pseudomonadota</taxon>
        <taxon>Gammaproteobacteria</taxon>
        <taxon>Oceanospirillales</taxon>
        <taxon>Oceanospirillaceae</taxon>
        <taxon>Marinomonas</taxon>
    </lineage>
</organism>
<evidence type="ECO:0000313" key="1">
    <source>
        <dbReference type="EMBL" id="MBJ7536962.1"/>
    </source>
</evidence>
<name>A0A934N0Q7_9GAMM</name>
<dbReference type="InterPro" id="IPR006430">
    <property type="entry name" value="Phage_portal_PBSX"/>
</dbReference>
<dbReference type="NCBIfam" id="TIGR01540">
    <property type="entry name" value="portal_PBSX"/>
    <property type="match status" value="1"/>
</dbReference>
<accession>A0A934N0Q7</accession>
<evidence type="ECO:0000313" key="2">
    <source>
        <dbReference type="Proteomes" id="UP000628710"/>
    </source>
</evidence>
<comment type="caution">
    <text evidence="1">The sequence shown here is derived from an EMBL/GenBank/DDBJ whole genome shotgun (WGS) entry which is preliminary data.</text>
</comment>
<dbReference type="RefSeq" id="WP_199467142.1">
    <property type="nucleotide sequence ID" value="NZ_JAEMNX010000003.1"/>
</dbReference>
<reference evidence="1" key="1">
    <citation type="submission" date="2020-12" db="EMBL/GenBank/DDBJ databases">
        <title>Marinomonas arctica sp. nov., a psychrotolerant bacterium isolated from the Arctic.</title>
        <authorList>
            <person name="Zhang Y."/>
        </authorList>
    </citation>
    <scope>NUCLEOTIDE SEQUENCE</scope>
    <source>
        <strain evidence="1">C1424</strain>
    </source>
</reference>